<evidence type="ECO:0000259" key="2">
    <source>
        <dbReference type="Pfam" id="PF00561"/>
    </source>
</evidence>
<comment type="caution">
    <text evidence="4">The sequence shown here is derived from an EMBL/GenBank/DDBJ whole genome shotgun (WGS) entry which is preliminary data.</text>
</comment>
<feature type="domain" description="Peptidase S33 tripeptidyl aminopeptidase-like C-terminal" evidence="3">
    <location>
        <begin position="398"/>
        <end position="496"/>
    </location>
</feature>
<dbReference type="AlphaFoldDB" id="A0A7W8QND0"/>
<dbReference type="InterPro" id="IPR013595">
    <property type="entry name" value="Pept_S33_TAP-like_C"/>
</dbReference>
<dbReference type="EMBL" id="JACHDB010000001">
    <property type="protein sequence ID" value="MBB5432636.1"/>
    <property type="molecule type" value="Genomic_DNA"/>
</dbReference>
<gene>
    <name evidence="4" type="ORF">HDA36_002720</name>
</gene>
<feature type="chain" id="PRO_5030837064" evidence="1">
    <location>
        <begin position="25"/>
        <end position="499"/>
    </location>
</feature>
<proteinExistence type="predicted"/>
<dbReference type="Pfam" id="PF00561">
    <property type="entry name" value="Abhydrolase_1"/>
    <property type="match status" value="1"/>
</dbReference>
<feature type="signal peptide" evidence="1">
    <location>
        <begin position="1"/>
        <end position="24"/>
    </location>
</feature>
<organism evidence="4 5">
    <name type="scientific">Nocardiopsis composta</name>
    <dbReference type="NCBI Taxonomy" id="157465"/>
    <lineage>
        <taxon>Bacteria</taxon>
        <taxon>Bacillati</taxon>
        <taxon>Actinomycetota</taxon>
        <taxon>Actinomycetes</taxon>
        <taxon>Streptosporangiales</taxon>
        <taxon>Nocardiopsidaceae</taxon>
        <taxon>Nocardiopsis</taxon>
    </lineage>
</organism>
<protein>
    <submittedName>
        <fullName evidence="4">Pimeloyl-ACP methyl ester carboxylesterase</fullName>
    </submittedName>
</protein>
<dbReference type="Proteomes" id="UP000572635">
    <property type="component" value="Unassembled WGS sequence"/>
</dbReference>
<keyword evidence="1" id="KW-0732">Signal</keyword>
<reference evidence="4 5" key="1">
    <citation type="submission" date="2020-08" db="EMBL/GenBank/DDBJ databases">
        <title>Sequencing the genomes of 1000 actinobacteria strains.</title>
        <authorList>
            <person name="Klenk H.-P."/>
        </authorList>
    </citation>
    <scope>NUCLEOTIDE SEQUENCE [LARGE SCALE GENOMIC DNA]</scope>
    <source>
        <strain evidence="4 5">DSM 44551</strain>
    </source>
</reference>
<name>A0A7W8QND0_9ACTN</name>
<dbReference type="Pfam" id="PF08386">
    <property type="entry name" value="Abhydrolase_4"/>
    <property type="match status" value="1"/>
</dbReference>
<evidence type="ECO:0000313" key="4">
    <source>
        <dbReference type="EMBL" id="MBB5432636.1"/>
    </source>
</evidence>
<evidence type="ECO:0000256" key="1">
    <source>
        <dbReference type="SAM" id="SignalP"/>
    </source>
</evidence>
<dbReference type="Gene3D" id="3.40.50.1820">
    <property type="entry name" value="alpha/beta hydrolase"/>
    <property type="match status" value="1"/>
</dbReference>
<keyword evidence="5" id="KW-1185">Reference proteome</keyword>
<dbReference type="InterPro" id="IPR000073">
    <property type="entry name" value="AB_hydrolase_1"/>
</dbReference>
<evidence type="ECO:0000313" key="5">
    <source>
        <dbReference type="Proteomes" id="UP000572635"/>
    </source>
</evidence>
<accession>A0A7W8QND0</accession>
<dbReference type="PROSITE" id="PS51257">
    <property type="entry name" value="PROKAR_LIPOPROTEIN"/>
    <property type="match status" value="1"/>
</dbReference>
<dbReference type="RefSeq" id="WP_184392173.1">
    <property type="nucleotide sequence ID" value="NZ_BAAAJD010000111.1"/>
</dbReference>
<feature type="domain" description="AB hydrolase-1" evidence="2">
    <location>
        <begin position="104"/>
        <end position="286"/>
    </location>
</feature>
<sequence>MRSRPLIAVLGVAAVAVSGCSASAAVDAASASGQSLEWRDCTEEDVTVQLPEDMGPPEPVEVPDGMECADLEVPVDYAEPDGRTILLSVARLPGTGSEQDPETVVHHPGGPAVPGIPEAAMAVERFDRLREGADLVVFNPRGAMGGVRDLFPLEDCFLNGPQYTAPLTEEEFDADVAANEERLEQCREHDPELFDNMDSATRAHDVDALRAALGEEQVNFFGTSYGGPAGAAYARLYPDRVRTMFLDSAVSHVIGYEEEAASDLASLENDFAGFAERCAEDSECVWNGEDVPEAWRAFVARANEDPIPAKEYGDEPYSGYDLTIAGSVLLGYKEDWPVLSDAVGQALGGDASAFLARSQGQPAYIGSVAAATTCADGIRFENYEEYRRASEEQAELSPDFGAAMAGYETLCSAWPAPEANPRGPIDAEGLPPILAAGSTQEFHLTSSLADEIPGSVALEMKGMGHGLYIGDGNECVMAHADRYLVDGTLPEQGTVCRPD</sequence>
<dbReference type="SUPFAM" id="SSF53474">
    <property type="entry name" value="alpha/beta-Hydrolases"/>
    <property type="match status" value="1"/>
</dbReference>
<dbReference type="InterPro" id="IPR029058">
    <property type="entry name" value="AB_hydrolase_fold"/>
</dbReference>
<dbReference type="GO" id="GO:0003824">
    <property type="term" value="F:catalytic activity"/>
    <property type="evidence" value="ECO:0007669"/>
    <property type="project" value="UniProtKB-ARBA"/>
</dbReference>
<evidence type="ECO:0000259" key="3">
    <source>
        <dbReference type="Pfam" id="PF08386"/>
    </source>
</evidence>